<evidence type="ECO:0000256" key="3">
    <source>
        <dbReference type="ARBA" id="ARBA00016301"/>
    </source>
</evidence>
<dbReference type="InterPro" id="IPR037143">
    <property type="entry name" value="4-PPantetheinyl_Trfase_dom_sf"/>
</dbReference>
<dbReference type="KEGG" id="lgi:LOTGIDRAFT_104452"/>
<dbReference type="FunFam" id="3.90.470.20:FF:000003">
    <property type="entry name" value="L-aminoadipate-semialdehyde dehydrogenase-phosphopantetheinyl transferase"/>
    <property type="match status" value="1"/>
</dbReference>
<feature type="domain" description="4'-phosphopantetheinyl transferase" evidence="9">
    <location>
        <begin position="109"/>
        <end position="226"/>
    </location>
</feature>
<dbReference type="Gene3D" id="3.90.470.20">
    <property type="entry name" value="4'-phosphopantetheinyl transferase domain"/>
    <property type="match status" value="2"/>
</dbReference>
<organism evidence="11 12">
    <name type="scientific">Lottia gigantea</name>
    <name type="common">Giant owl limpet</name>
    <dbReference type="NCBI Taxonomy" id="225164"/>
    <lineage>
        <taxon>Eukaryota</taxon>
        <taxon>Metazoa</taxon>
        <taxon>Spiralia</taxon>
        <taxon>Lophotrochozoa</taxon>
        <taxon>Mollusca</taxon>
        <taxon>Gastropoda</taxon>
        <taxon>Patellogastropoda</taxon>
        <taxon>Lottioidea</taxon>
        <taxon>Lottiidae</taxon>
        <taxon>Lottia</taxon>
    </lineage>
</organism>
<dbReference type="OMA" id="WVFEESL"/>
<feature type="non-terminal residue" evidence="11">
    <location>
        <position position="1"/>
    </location>
</feature>
<keyword evidence="4" id="KW-0808">Transferase</keyword>
<feature type="domain" description="4'-phosphopantetheinyl transferase N-terminal" evidence="10">
    <location>
        <begin position="9"/>
        <end position="106"/>
    </location>
</feature>
<proteinExistence type="inferred from homology"/>
<name>V3ZRH0_LOTGI</name>
<keyword evidence="12" id="KW-1185">Reference proteome</keyword>
<accession>V3ZRH0</accession>
<dbReference type="GO" id="GO:0005829">
    <property type="term" value="C:cytosol"/>
    <property type="evidence" value="ECO:0007669"/>
    <property type="project" value="TreeGrafter"/>
</dbReference>
<dbReference type="RefSeq" id="XP_009055628.1">
    <property type="nucleotide sequence ID" value="XM_009057380.1"/>
</dbReference>
<dbReference type="GO" id="GO:0000287">
    <property type="term" value="F:magnesium ion binding"/>
    <property type="evidence" value="ECO:0007669"/>
    <property type="project" value="InterPro"/>
</dbReference>
<dbReference type="OrthoDB" id="26719at2759"/>
<sequence>LRLAVRSKAWSASQSEWILAGQCVQTEEKERIGRFVFRKDSKSSMIGRLLIRVATSHILGIPYTDIKLGRTEKGKPILLNDLPPEFSNYNFNISHQGDYVVLAAEKQHQVGIDVMDSQSQRGTSISKFFGVMKRHLTDNEWKTVASYSKESDQMKIFYRHWCLKESIVKALGVGIGFEIGKLEFTLPTRDLSTSKISYDTTVKIEGKPDPQWSFEETMLGDHCVAVAIRNQNNNNQSKSQVIAAFILILNY</sequence>
<dbReference type="GO" id="GO:0008897">
    <property type="term" value="F:holo-[acyl-carrier-protein] synthase activity"/>
    <property type="evidence" value="ECO:0007669"/>
    <property type="project" value="UniProtKB-EC"/>
</dbReference>
<evidence type="ECO:0000259" key="10">
    <source>
        <dbReference type="Pfam" id="PF22624"/>
    </source>
</evidence>
<dbReference type="PANTHER" id="PTHR12215:SF10">
    <property type="entry name" value="L-AMINOADIPATE-SEMIALDEHYDE DEHYDROGENASE-PHOSPHOPANTETHEINYL TRANSFERASE"/>
    <property type="match status" value="1"/>
</dbReference>
<dbReference type="InterPro" id="IPR008278">
    <property type="entry name" value="4-PPantetheinyl_Trfase_dom"/>
</dbReference>
<evidence type="ECO:0000259" key="9">
    <source>
        <dbReference type="Pfam" id="PF01648"/>
    </source>
</evidence>
<dbReference type="PANTHER" id="PTHR12215">
    <property type="entry name" value="PHOSPHOPANTETHEINE TRANSFERASE"/>
    <property type="match status" value="1"/>
</dbReference>
<dbReference type="HOGENOM" id="CLU_057011_3_0_1"/>
<evidence type="ECO:0000256" key="1">
    <source>
        <dbReference type="ARBA" id="ARBA00006195"/>
    </source>
</evidence>
<dbReference type="EMBL" id="KB201890">
    <property type="protein sequence ID" value="ESO94018.1"/>
    <property type="molecule type" value="Genomic_DNA"/>
</dbReference>
<evidence type="ECO:0000256" key="7">
    <source>
        <dbReference type="ARBA" id="ARBA00048641"/>
    </source>
</evidence>
<gene>
    <name evidence="11" type="ORF">LOTGIDRAFT_104452</name>
</gene>
<dbReference type="InterPro" id="IPR050559">
    <property type="entry name" value="P-Pant_transferase_sf"/>
</dbReference>
<dbReference type="STRING" id="225164.V3ZRH0"/>
<evidence type="ECO:0000256" key="8">
    <source>
        <dbReference type="ARBA" id="ARBA00048794"/>
    </source>
</evidence>
<dbReference type="Pfam" id="PF01648">
    <property type="entry name" value="ACPS"/>
    <property type="match status" value="1"/>
</dbReference>
<evidence type="ECO:0000256" key="5">
    <source>
        <dbReference type="ARBA" id="ARBA00030484"/>
    </source>
</evidence>
<evidence type="ECO:0000256" key="2">
    <source>
        <dbReference type="ARBA" id="ARBA00013172"/>
    </source>
</evidence>
<evidence type="ECO:0000313" key="11">
    <source>
        <dbReference type="EMBL" id="ESO94018.1"/>
    </source>
</evidence>
<protein>
    <recommendedName>
        <fullName evidence="3">L-aminoadipate-semialdehyde dehydrogenase-phosphopantetheinyl transferase</fullName>
        <ecNumber evidence="2">2.7.8.7</ecNumber>
    </recommendedName>
    <alternativeName>
        <fullName evidence="5">4'-phosphopantetheinyl transferase</fullName>
    </alternativeName>
    <alternativeName>
        <fullName evidence="6">Alpha-aminoadipic semialdehyde dehydrogenase-phosphopantetheinyl transferase</fullName>
    </alternativeName>
</protein>
<dbReference type="Proteomes" id="UP000030746">
    <property type="component" value="Unassembled WGS sequence"/>
</dbReference>
<comment type="catalytic activity">
    <reaction evidence="8">
        <text>apo-[ACP] + acetyl-CoA = acetyl-[ACP] + adenosine 3',5'-bisphosphate + H(+)</text>
        <dbReference type="Rhea" id="RHEA:46564"/>
        <dbReference type="Rhea" id="RHEA-COMP:9621"/>
        <dbReference type="Rhea" id="RHEA-COMP:9690"/>
        <dbReference type="ChEBI" id="CHEBI:15378"/>
        <dbReference type="ChEBI" id="CHEBI:29999"/>
        <dbReference type="ChEBI" id="CHEBI:57288"/>
        <dbReference type="ChEBI" id="CHEBI:58343"/>
        <dbReference type="ChEBI" id="CHEBI:78446"/>
    </reaction>
    <physiologicalReaction direction="left-to-right" evidence="8">
        <dbReference type="Rhea" id="RHEA:46565"/>
    </physiologicalReaction>
</comment>
<dbReference type="InterPro" id="IPR055066">
    <property type="entry name" value="AASDHPPT_N"/>
</dbReference>
<reference evidence="11 12" key="1">
    <citation type="journal article" date="2013" name="Nature">
        <title>Insights into bilaterian evolution from three spiralian genomes.</title>
        <authorList>
            <person name="Simakov O."/>
            <person name="Marletaz F."/>
            <person name="Cho S.J."/>
            <person name="Edsinger-Gonzales E."/>
            <person name="Havlak P."/>
            <person name="Hellsten U."/>
            <person name="Kuo D.H."/>
            <person name="Larsson T."/>
            <person name="Lv J."/>
            <person name="Arendt D."/>
            <person name="Savage R."/>
            <person name="Osoegawa K."/>
            <person name="de Jong P."/>
            <person name="Grimwood J."/>
            <person name="Chapman J.A."/>
            <person name="Shapiro H."/>
            <person name="Aerts A."/>
            <person name="Otillar R.P."/>
            <person name="Terry A.Y."/>
            <person name="Boore J.L."/>
            <person name="Grigoriev I.V."/>
            <person name="Lindberg D.R."/>
            <person name="Seaver E.C."/>
            <person name="Weisblat D.A."/>
            <person name="Putnam N.H."/>
            <person name="Rokhsar D.S."/>
        </authorList>
    </citation>
    <scope>NUCLEOTIDE SEQUENCE [LARGE SCALE GENOMIC DNA]</scope>
</reference>
<dbReference type="GeneID" id="20229867"/>
<evidence type="ECO:0000256" key="4">
    <source>
        <dbReference type="ARBA" id="ARBA00022679"/>
    </source>
</evidence>
<dbReference type="GO" id="GO:0019878">
    <property type="term" value="P:lysine biosynthetic process via aminoadipic acid"/>
    <property type="evidence" value="ECO:0007669"/>
    <property type="project" value="TreeGrafter"/>
</dbReference>
<dbReference type="Pfam" id="PF22624">
    <property type="entry name" value="AASDHPPT_N"/>
    <property type="match status" value="1"/>
</dbReference>
<comment type="similarity">
    <text evidence="1">Belongs to the P-Pant transferase superfamily. AcpS family.</text>
</comment>
<comment type="catalytic activity">
    <reaction evidence="7">
        <text>apo-[ACP] + CoA = holo-[ACP] + adenosine 3',5'-bisphosphate + H(+)</text>
        <dbReference type="Rhea" id="RHEA:12068"/>
        <dbReference type="Rhea" id="RHEA-COMP:9685"/>
        <dbReference type="Rhea" id="RHEA-COMP:9690"/>
        <dbReference type="ChEBI" id="CHEBI:15378"/>
        <dbReference type="ChEBI" id="CHEBI:29999"/>
        <dbReference type="ChEBI" id="CHEBI:57287"/>
        <dbReference type="ChEBI" id="CHEBI:58343"/>
        <dbReference type="ChEBI" id="CHEBI:64479"/>
        <dbReference type="EC" id="2.7.8.7"/>
    </reaction>
    <physiologicalReaction direction="left-to-right" evidence="7">
        <dbReference type="Rhea" id="RHEA:12069"/>
    </physiologicalReaction>
</comment>
<dbReference type="SUPFAM" id="SSF56214">
    <property type="entry name" value="4'-phosphopantetheinyl transferase"/>
    <property type="match status" value="2"/>
</dbReference>
<dbReference type="EC" id="2.7.8.7" evidence="2"/>
<evidence type="ECO:0000313" key="12">
    <source>
        <dbReference type="Proteomes" id="UP000030746"/>
    </source>
</evidence>
<dbReference type="CTD" id="20229867"/>
<dbReference type="AlphaFoldDB" id="V3ZRH0"/>
<evidence type="ECO:0000256" key="6">
    <source>
        <dbReference type="ARBA" id="ARBA00033443"/>
    </source>
</evidence>